<dbReference type="Proteomes" id="UP001597068">
    <property type="component" value="Unassembled WGS sequence"/>
</dbReference>
<evidence type="ECO:0000313" key="3">
    <source>
        <dbReference type="EMBL" id="MFD0924180.1"/>
    </source>
</evidence>
<dbReference type="Gene3D" id="3.20.20.210">
    <property type="match status" value="1"/>
</dbReference>
<evidence type="ECO:0000313" key="4">
    <source>
        <dbReference type="Proteomes" id="UP001597068"/>
    </source>
</evidence>
<accession>A0ABW3G3S6</accession>
<organism evidence="3 4">
    <name type="scientific">Williamsia deligens</name>
    <dbReference type="NCBI Taxonomy" id="321325"/>
    <lineage>
        <taxon>Bacteria</taxon>
        <taxon>Bacillati</taxon>
        <taxon>Actinomycetota</taxon>
        <taxon>Actinomycetes</taxon>
        <taxon>Mycobacteriales</taxon>
        <taxon>Nocardiaceae</taxon>
        <taxon>Williamsia</taxon>
    </lineage>
</organism>
<reference evidence="4" key="1">
    <citation type="journal article" date="2019" name="Int. J. Syst. Evol. Microbiol.">
        <title>The Global Catalogue of Microorganisms (GCM) 10K type strain sequencing project: providing services to taxonomists for standard genome sequencing and annotation.</title>
        <authorList>
            <consortium name="The Broad Institute Genomics Platform"/>
            <consortium name="The Broad Institute Genome Sequencing Center for Infectious Disease"/>
            <person name="Wu L."/>
            <person name="Ma J."/>
        </authorList>
    </citation>
    <scope>NUCLEOTIDE SEQUENCE [LARGE SCALE GENOMIC DNA]</scope>
    <source>
        <strain evidence="4">CCUG 50873</strain>
    </source>
</reference>
<protein>
    <submittedName>
        <fullName evidence="3">Vitamin-B12 independent methionine synthase</fullName>
    </submittedName>
</protein>
<dbReference type="EMBL" id="JBHTIL010000001">
    <property type="protein sequence ID" value="MFD0924180.1"/>
    <property type="molecule type" value="Genomic_DNA"/>
</dbReference>
<gene>
    <name evidence="3" type="ORF">ACFQ04_00375</name>
</gene>
<evidence type="ECO:0000259" key="2">
    <source>
        <dbReference type="Pfam" id="PF01717"/>
    </source>
</evidence>
<dbReference type="InterPro" id="IPR038071">
    <property type="entry name" value="UROD/MetE-like_sf"/>
</dbReference>
<feature type="compositionally biased region" description="Low complexity" evidence="1">
    <location>
        <begin position="1"/>
        <end position="20"/>
    </location>
</feature>
<dbReference type="SUPFAM" id="SSF51726">
    <property type="entry name" value="UROD/MetE-like"/>
    <property type="match status" value="1"/>
</dbReference>
<proteinExistence type="predicted"/>
<feature type="region of interest" description="Disordered" evidence="1">
    <location>
        <begin position="1"/>
        <end position="21"/>
    </location>
</feature>
<dbReference type="RefSeq" id="WP_253647756.1">
    <property type="nucleotide sequence ID" value="NZ_BAAAMO010000002.1"/>
</dbReference>
<evidence type="ECO:0000256" key="1">
    <source>
        <dbReference type="SAM" id="MobiDB-lite"/>
    </source>
</evidence>
<sequence>MSPTAATPAGPPTGIATGVGSMPGVDPRAAADVVAGEVALMHLPELPDRGPGADMIGRCAALLVDMPMDIGNHGYRFAGGGSALGRRARDMLRADLDALEEVWETRGLGGPDSWVKMQVCGPFTAAAGIELANGHKVVADRGAWGDVVGSLTEGIVTQVRELTRRLGARVVVQLDEPSLDRVIDGTVRPLSRFDTVPAIPAAVVAEHLSGLCDAVATPVVLHHCGQTFPWAVVAQTPLWGVSLDLTPRGDGRLPTADLDGLGETIESGVAVMAGVVPGVGPATLPSSDAVADRVVGIVDTIGLDHSALTGSFLVTPSCGLSGATGDRAAAALALCTSAAAQLPHR</sequence>
<dbReference type="InterPro" id="IPR002629">
    <property type="entry name" value="Met_Synth_C/arc"/>
</dbReference>
<dbReference type="Pfam" id="PF01717">
    <property type="entry name" value="Meth_synt_2"/>
    <property type="match status" value="1"/>
</dbReference>
<feature type="domain" description="Cobalamin-independent methionine synthase MetE C-terminal/archaeal" evidence="2">
    <location>
        <begin position="16"/>
        <end position="340"/>
    </location>
</feature>
<comment type="caution">
    <text evidence="3">The sequence shown here is derived from an EMBL/GenBank/DDBJ whole genome shotgun (WGS) entry which is preliminary data.</text>
</comment>
<keyword evidence="4" id="KW-1185">Reference proteome</keyword>
<name>A0ABW3G3S6_9NOCA</name>